<keyword evidence="3" id="KW-1185">Reference proteome</keyword>
<dbReference type="RefSeq" id="WP_146980543.1">
    <property type="nucleotide sequence ID" value="NZ_VOSM01000002.1"/>
</dbReference>
<evidence type="ECO:0000313" key="3">
    <source>
        <dbReference type="Proteomes" id="UP000321412"/>
    </source>
</evidence>
<reference evidence="2 3" key="1">
    <citation type="submission" date="2019-08" db="EMBL/GenBank/DDBJ databases">
        <title>Bradymonadales sp. TMQ4.</title>
        <authorList>
            <person name="Liang Q."/>
        </authorList>
    </citation>
    <scope>NUCLEOTIDE SEQUENCE [LARGE SCALE GENOMIC DNA]</scope>
    <source>
        <strain evidence="2 3">TMQ4</strain>
    </source>
</reference>
<feature type="chain" id="PRO_5022807049" description="LPS-assembly lipoprotein LptE" evidence="1">
    <location>
        <begin position="41"/>
        <end position="184"/>
    </location>
</feature>
<dbReference type="Proteomes" id="UP000321412">
    <property type="component" value="Unassembled WGS sequence"/>
</dbReference>
<dbReference type="OrthoDB" id="5517258at2"/>
<protein>
    <recommendedName>
        <fullName evidence="4">LPS-assembly lipoprotein LptE</fullName>
    </recommendedName>
</protein>
<feature type="signal peptide" evidence="1">
    <location>
        <begin position="1"/>
        <end position="40"/>
    </location>
</feature>
<comment type="caution">
    <text evidence="2">The sequence shown here is derived from an EMBL/GenBank/DDBJ whole genome shotgun (WGS) entry which is preliminary data.</text>
</comment>
<proteinExistence type="predicted"/>
<evidence type="ECO:0000313" key="2">
    <source>
        <dbReference type="EMBL" id="TXD38606.1"/>
    </source>
</evidence>
<sequence>MCCSPARQRPPSLKAPQHRLRAAFALALLLSASCGPYRFANDTREPGRAVDVGSIAAPAELGLNTPQLQAILTDQIFSRGLAVTSQTPYRLVCTVGAHRTTGFDQDLVSEVDVRCPLLFNGTLLEVVEAIGVSADALATDTSPSLAALEAVERAEELAVADALSQIATRVAYLVDRHHRNETSP</sequence>
<evidence type="ECO:0008006" key="4">
    <source>
        <dbReference type="Google" id="ProtNLM"/>
    </source>
</evidence>
<organism evidence="2 3">
    <name type="scientific">Lujinxingia vulgaris</name>
    <dbReference type="NCBI Taxonomy" id="2600176"/>
    <lineage>
        <taxon>Bacteria</taxon>
        <taxon>Deltaproteobacteria</taxon>
        <taxon>Bradymonadales</taxon>
        <taxon>Lujinxingiaceae</taxon>
        <taxon>Lujinxingia</taxon>
    </lineage>
</organism>
<gene>
    <name evidence="2" type="ORF">FRC98_06910</name>
</gene>
<evidence type="ECO:0000256" key="1">
    <source>
        <dbReference type="SAM" id="SignalP"/>
    </source>
</evidence>
<dbReference type="PROSITE" id="PS51257">
    <property type="entry name" value="PROKAR_LIPOPROTEIN"/>
    <property type="match status" value="1"/>
</dbReference>
<name>A0A5C6XB80_9DELT</name>
<dbReference type="AlphaFoldDB" id="A0A5C6XB80"/>
<accession>A0A5C6XB80</accession>
<keyword evidence="1" id="KW-0732">Signal</keyword>
<dbReference type="EMBL" id="VOSM01000002">
    <property type="protein sequence ID" value="TXD38606.1"/>
    <property type="molecule type" value="Genomic_DNA"/>
</dbReference>